<dbReference type="InterPro" id="IPR006530">
    <property type="entry name" value="YD"/>
</dbReference>
<feature type="region of interest" description="Disordered" evidence="2">
    <location>
        <begin position="1535"/>
        <end position="1572"/>
    </location>
</feature>
<organism evidence="4 5">
    <name type="scientific">Saccharothrix yanglingensis</name>
    <dbReference type="NCBI Taxonomy" id="659496"/>
    <lineage>
        <taxon>Bacteria</taxon>
        <taxon>Bacillati</taxon>
        <taxon>Actinomycetota</taxon>
        <taxon>Actinomycetes</taxon>
        <taxon>Pseudonocardiales</taxon>
        <taxon>Pseudonocardiaceae</taxon>
        <taxon>Saccharothrix</taxon>
    </lineage>
</organism>
<feature type="compositionally biased region" description="Basic and acidic residues" evidence="2">
    <location>
        <begin position="723"/>
        <end position="732"/>
    </location>
</feature>
<feature type="region of interest" description="Disordered" evidence="2">
    <location>
        <begin position="711"/>
        <end position="737"/>
    </location>
</feature>
<protein>
    <submittedName>
        <fullName evidence="4">Type IV secretion protein Rhs</fullName>
    </submittedName>
</protein>
<feature type="compositionally biased region" description="Polar residues" evidence="2">
    <location>
        <begin position="1543"/>
        <end position="1558"/>
    </location>
</feature>
<dbReference type="PANTHER" id="PTHR32305:SF17">
    <property type="entry name" value="TRNA NUCLEASE WAPA"/>
    <property type="match status" value="1"/>
</dbReference>
<dbReference type="EMBL" id="NSDM01000014">
    <property type="protein sequence ID" value="MDQ2587992.1"/>
    <property type="molecule type" value="Genomic_DNA"/>
</dbReference>
<dbReference type="InterPro" id="IPR050708">
    <property type="entry name" value="T6SS_VgrG/RHS"/>
</dbReference>
<evidence type="ECO:0000313" key="4">
    <source>
        <dbReference type="EMBL" id="MDQ2587992.1"/>
    </source>
</evidence>
<dbReference type="SUPFAM" id="SSF51294">
    <property type="entry name" value="Hedgehog/intein (Hint) domain"/>
    <property type="match status" value="1"/>
</dbReference>
<dbReference type="PROSITE" id="PS50818">
    <property type="entry name" value="INTEIN_C_TER"/>
    <property type="match status" value="1"/>
</dbReference>
<dbReference type="PANTHER" id="PTHR32305">
    <property type="match status" value="1"/>
</dbReference>
<evidence type="ECO:0000313" key="5">
    <source>
        <dbReference type="Proteomes" id="UP001225605"/>
    </source>
</evidence>
<dbReference type="InterPro" id="IPR030934">
    <property type="entry name" value="Intein_C"/>
</dbReference>
<dbReference type="NCBIfam" id="TIGR03696">
    <property type="entry name" value="Rhs_assc_core"/>
    <property type="match status" value="1"/>
</dbReference>
<gene>
    <name evidence="4" type="ORF">CKY47_29300</name>
</gene>
<evidence type="ECO:0000256" key="1">
    <source>
        <dbReference type="ARBA" id="ARBA00022737"/>
    </source>
</evidence>
<feature type="region of interest" description="Disordered" evidence="2">
    <location>
        <begin position="50"/>
        <end position="69"/>
    </location>
</feature>
<dbReference type="NCBIfam" id="TIGR01443">
    <property type="entry name" value="intein_Cterm"/>
    <property type="match status" value="1"/>
</dbReference>
<proteinExistence type="predicted"/>
<dbReference type="NCBIfam" id="TIGR01643">
    <property type="entry name" value="YD_repeat_2x"/>
    <property type="match status" value="3"/>
</dbReference>
<comment type="caution">
    <text evidence="4">The sequence shown here is derived from an EMBL/GenBank/DDBJ whole genome shotgun (WGS) entry which is preliminary data.</text>
</comment>
<feature type="region of interest" description="Disordered" evidence="2">
    <location>
        <begin position="1"/>
        <end position="24"/>
    </location>
</feature>
<dbReference type="Gene3D" id="2.170.16.10">
    <property type="entry name" value="Hedgehog/Intein (Hint) domain"/>
    <property type="match status" value="1"/>
</dbReference>
<dbReference type="Pfam" id="PF05593">
    <property type="entry name" value="RHS_repeat"/>
    <property type="match status" value="2"/>
</dbReference>
<sequence>MVDAPREPARPAAVRSEVDLGGTGGTAAQAAARAAGTPIRATGTPVAVGRATVGGTTGDKASARRSGAGKVRVEVHDEKTSPGAVVFSLADAGGVDGEPLEVTFDYGALGSSGDSGSRLVLVSLPACAVSTPERPECQVTTPVQDARNDPGAGVLSGRTTVRSAEPAVFAVAASTGSDLGSYAATSLSPAGAWSAGGSSGDFSYGYPMRVPPAIGGAAPAVTLGYSAQSLDGRTSATNNQASWAGDGWDVSPGGFIERQYKPCGLDLGGNNGQTKTGDQCWATDNATISLAGVSGKLVNIPGTDTYRAQNDDGARVERLTGAVNGDDDGEHWKVTTTDGTQYFLGLNRLPGWATGKPETQSAWTVPVFGNNTGEPCNAATFDASWCRQAYRWMLDYSVDTRGNVITYYYNREFNRYGRNADPAKGTDYVRGGWLDRVEYGLRSDAVFAHPGAKVVFETAERCVPGGAVTCDPSQLNASTAGSWPDVPFDQICAAGEQCTHRLTPSYFTRKKLTRVTTHVANGTSSFQAVDSWTPAYEFLSTGDGLAPSLNLRSITHTGLVGGSVSLPATTFDYTAKANRVDTSVNYRPLTRHRLTKITNEAGGQTGISYSDADCLPGTRMPTTPESNTLRCFPTWWSPEGALEPRFEWFHKYVVTTVVDTDVTGASARIPTTYEYVGDPAWHFDEADFADPARRTWSQWRGYGTVRVKKGDAEAGPQSVTETVHGRGMDGDKLPSGTREAWITTSEGEPVRDSDRLRGYLRETRQYDNGILVSASVNDPYLPETPTAVDSLGNKAFVNADAAVRGRTLLQDGTWRRTKVEKQFNAEGAVTRVEDHGDLAVTGDESCTRTTYARNETAWILSTASQVETVVGTCAVEASATTIQSLARSYYDGQAHGAAPTRGLITKAEVLDEWNASGQSWVTASTAAYDAYGRPLEVIDSRGEKTTTAYAPATGPLTRITSTNPLGHVSTEHLNPAWGTSVASVDANNRRADLSHDPLGRLVAAWLPGHDRASTPADALFEYHYNADKAVVVVSKQLQDNGSYLAGYTLYDGLFRQRQSQVPAPGPDGGRQISDTFYDSRGLPHLVNGTYWNDSAAGGELAGAQEWTVPGQTVTEYDGMGRPKATIFKSFGVEQWRTTTSYGGDRVHTTPPQGGTATTVVNDAQGRTVEKRQYTDGLGSAYDSTRYAYNHAGLLSTVTDPAGNQWHYTYDQRGRVVAVDDPDAGHSTTTYDAAGQVLTTTDARGRTTANSYDKLGRLVGRYQDSLSGTKLAEWEYDTVAGGNGLGMPRASRRFDGGHTYLRYVTGYDAAGRPTGEKIVIPSAKEGVLGTTYELKQTYTYTGKPDVTTYSTVNSAGRPIVSGESIGTKYNAFGQADKLIGQDVYVGATGYSSFGEVLRVLNGNADSGAEKNVAVTNTYEIGSRRLSSTVVERETTTDAELSDRAYSYDKAGNILQVADTPENRPADIRCFAYDHLRRMTDAWTPSTGDCAATKSTTTLGGPAPYWHSWTFDETGNRLTETQHATAGDTVRTTAYPAAGSPQPHAAQSVTTTGPNGTSLDTFAYDPTGRTTTRTIGGDEQKLEYDAEGRVSKITNPGGEESQYLYDADGNRLISREPSATTLYAFGQEIRLENGTNTPTWTRHYAHAGRVVAVRNSVTGLKWLAGDHQNTGQHAVTKNTMEAVERRQTPYGAARGPAPGSWPDRLGFVGGRDDESGLTQVGARLYDNASGRFLSADPIIDNNDPQQLNAYAYANNSPVTYSDPTGLIRDCGPDGVLCGGYREVVHGDKESWQREHDYYSQREQVVQQQNRAQSAAVTQAMAEQGISQEDYQRALADAHKTKWDVIKEVAWEVIKDVSGWNDIVDCFTKGDIWGCAGLVAGLVPWGKVGKIIEAGIGAVKAVNRLAGIVDKAKGVLRRVQAITEDAGRAVVAKFQKILSGGPASCVRHSFVAGTLVLMADGATTPISEVEIGDKVKATDPATGETTDREVVATIVHDDEDDMTRLTVASEDGSQGTVDATSWHPVWVDDEGRFVNIGDLKPGQRLKSADGTSAVVASVERYTHLEPVYDLTIDGVHTYYVVSAGVAFLVHNCGDGKLKKGEQYIYRAVKEQELGQLLDARRFQNAPGIESKYFSATPEGAALYARTAHANFPEEGPYTLVRGVIRTEHIPAESRIDHLADGGGGIDAFALWEDAMSTIGRVRIMPSMPVPR</sequence>
<dbReference type="Gene3D" id="2.180.10.10">
    <property type="entry name" value="RHS repeat-associated core"/>
    <property type="match status" value="2"/>
</dbReference>
<dbReference type="Pfam" id="PF07591">
    <property type="entry name" value="PT-HINT"/>
    <property type="match status" value="1"/>
</dbReference>
<keyword evidence="5" id="KW-1185">Reference proteome</keyword>
<dbReference type="InterPro" id="IPR031325">
    <property type="entry name" value="RHS_repeat"/>
</dbReference>
<dbReference type="InterPro" id="IPR036844">
    <property type="entry name" value="Hint_dom_sf"/>
</dbReference>
<dbReference type="Proteomes" id="UP001225605">
    <property type="component" value="Unassembled WGS sequence"/>
</dbReference>
<feature type="domain" description="Hint" evidence="3">
    <location>
        <begin position="1944"/>
        <end position="2046"/>
    </location>
</feature>
<dbReference type="CDD" id="cd00081">
    <property type="entry name" value="Hint"/>
    <property type="match status" value="1"/>
</dbReference>
<dbReference type="SMART" id="SM00306">
    <property type="entry name" value="HintN"/>
    <property type="match status" value="1"/>
</dbReference>
<evidence type="ECO:0000259" key="3">
    <source>
        <dbReference type="SMART" id="SM00306"/>
    </source>
</evidence>
<dbReference type="Pfam" id="PF25023">
    <property type="entry name" value="TEN_YD-shell"/>
    <property type="match status" value="1"/>
</dbReference>
<keyword evidence="1" id="KW-0677">Repeat</keyword>
<dbReference type="InterPro" id="IPR056823">
    <property type="entry name" value="TEN-like_YD-shell"/>
</dbReference>
<reference evidence="4 5" key="1">
    <citation type="submission" date="2017-06" db="EMBL/GenBank/DDBJ databases">
        <title>Cultured bacterium strain Saccharothrix yanglingensis Hhs.015.</title>
        <authorList>
            <person name="Xia Y."/>
        </authorList>
    </citation>
    <scope>NUCLEOTIDE SEQUENCE [LARGE SCALE GENOMIC DNA]</scope>
    <source>
        <strain evidence="4 5">Hhs.015</strain>
    </source>
</reference>
<accession>A0ABU0X784</accession>
<dbReference type="InterPro" id="IPR003587">
    <property type="entry name" value="Hint_dom_N"/>
</dbReference>
<name>A0ABU0X784_9PSEU</name>
<evidence type="ECO:0000256" key="2">
    <source>
        <dbReference type="SAM" id="MobiDB-lite"/>
    </source>
</evidence>
<dbReference type="InterPro" id="IPR022385">
    <property type="entry name" value="Rhs_assc_core"/>
</dbReference>